<comment type="caution">
    <text evidence="1">The sequence shown here is derived from an EMBL/GenBank/DDBJ whole genome shotgun (WGS) entry which is preliminary data.</text>
</comment>
<evidence type="ECO:0000313" key="1">
    <source>
        <dbReference type="EMBL" id="MCI79602.1"/>
    </source>
</evidence>
<proteinExistence type="predicted"/>
<protein>
    <submittedName>
        <fullName evidence="1">Uncharacterized protein</fullName>
    </submittedName>
</protein>
<name>A0A392UWV1_9FABA</name>
<organism evidence="1 2">
    <name type="scientific">Trifolium medium</name>
    <dbReference type="NCBI Taxonomy" id="97028"/>
    <lineage>
        <taxon>Eukaryota</taxon>
        <taxon>Viridiplantae</taxon>
        <taxon>Streptophyta</taxon>
        <taxon>Embryophyta</taxon>
        <taxon>Tracheophyta</taxon>
        <taxon>Spermatophyta</taxon>
        <taxon>Magnoliopsida</taxon>
        <taxon>eudicotyledons</taxon>
        <taxon>Gunneridae</taxon>
        <taxon>Pentapetalae</taxon>
        <taxon>rosids</taxon>
        <taxon>fabids</taxon>
        <taxon>Fabales</taxon>
        <taxon>Fabaceae</taxon>
        <taxon>Papilionoideae</taxon>
        <taxon>50 kb inversion clade</taxon>
        <taxon>NPAAA clade</taxon>
        <taxon>Hologalegina</taxon>
        <taxon>IRL clade</taxon>
        <taxon>Trifolieae</taxon>
        <taxon>Trifolium</taxon>
    </lineage>
</organism>
<evidence type="ECO:0000313" key="2">
    <source>
        <dbReference type="Proteomes" id="UP000265520"/>
    </source>
</evidence>
<dbReference type="AlphaFoldDB" id="A0A392UWV1"/>
<accession>A0A392UWV1</accession>
<keyword evidence="2" id="KW-1185">Reference proteome</keyword>
<reference evidence="1 2" key="1">
    <citation type="journal article" date="2018" name="Front. Plant Sci.">
        <title>Red Clover (Trifolium pratense) and Zigzag Clover (T. medium) - A Picture of Genomic Similarities and Differences.</title>
        <authorList>
            <person name="Dluhosova J."/>
            <person name="Istvanek J."/>
            <person name="Nedelnik J."/>
            <person name="Repkova J."/>
        </authorList>
    </citation>
    <scope>NUCLEOTIDE SEQUENCE [LARGE SCALE GENOMIC DNA]</scope>
    <source>
        <strain evidence="2">cv. 10/8</strain>
        <tissue evidence="1">Leaf</tissue>
    </source>
</reference>
<feature type="non-terminal residue" evidence="1">
    <location>
        <position position="1"/>
    </location>
</feature>
<sequence length="74" mass="8021">TRRSCCVGRFCFGRRRAVRAGVTCSALVQRPVFFWSSRDAQLRLARRAVLPCSSVFVSGVCAARAGGLRGAQVC</sequence>
<dbReference type="EMBL" id="LXQA010977402">
    <property type="protein sequence ID" value="MCI79602.1"/>
    <property type="molecule type" value="Genomic_DNA"/>
</dbReference>
<dbReference type="Proteomes" id="UP000265520">
    <property type="component" value="Unassembled WGS sequence"/>
</dbReference>